<name>A0ACC3N0W6_9PEZI</name>
<gene>
    <name evidence="1" type="ORF">LTR37_011830</name>
</gene>
<dbReference type="EMBL" id="JAUTXU010000106">
    <property type="protein sequence ID" value="KAK3707828.1"/>
    <property type="molecule type" value="Genomic_DNA"/>
</dbReference>
<dbReference type="Proteomes" id="UP001281147">
    <property type="component" value="Unassembled WGS sequence"/>
</dbReference>
<evidence type="ECO:0000313" key="2">
    <source>
        <dbReference type="Proteomes" id="UP001281147"/>
    </source>
</evidence>
<keyword evidence="2" id="KW-1185">Reference proteome</keyword>
<evidence type="ECO:0000313" key="1">
    <source>
        <dbReference type="EMBL" id="KAK3707828.1"/>
    </source>
</evidence>
<accession>A0ACC3N0W6</accession>
<proteinExistence type="predicted"/>
<protein>
    <submittedName>
        <fullName evidence="1">Uncharacterized protein</fullName>
    </submittedName>
</protein>
<organism evidence="1 2">
    <name type="scientific">Vermiconidia calcicola</name>
    <dbReference type="NCBI Taxonomy" id="1690605"/>
    <lineage>
        <taxon>Eukaryota</taxon>
        <taxon>Fungi</taxon>
        <taxon>Dikarya</taxon>
        <taxon>Ascomycota</taxon>
        <taxon>Pezizomycotina</taxon>
        <taxon>Dothideomycetes</taxon>
        <taxon>Dothideomycetidae</taxon>
        <taxon>Mycosphaerellales</taxon>
        <taxon>Extremaceae</taxon>
        <taxon>Vermiconidia</taxon>
    </lineage>
</organism>
<reference evidence="1" key="1">
    <citation type="submission" date="2023-07" db="EMBL/GenBank/DDBJ databases">
        <title>Black Yeasts Isolated from many extreme environments.</title>
        <authorList>
            <person name="Coleine C."/>
            <person name="Stajich J.E."/>
            <person name="Selbmann L."/>
        </authorList>
    </citation>
    <scope>NUCLEOTIDE SEQUENCE</scope>
    <source>
        <strain evidence="1">CCFEE 5714</strain>
    </source>
</reference>
<comment type="caution">
    <text evidence="1">The sequence shown here is derived from an EMBL/GenBank/DDBJ whole genome shotgun (WGS) entry which is preliminary data.</text>
</comment>
<sequence>MRFSAPSGPLAALFKLLAAFLFAHLLAGHSSAYPLESSDVTAWDSLGQLDAPTVLPRILQKRSNCQPWDDHPELYNCDGAVPGVDEAVERMQAFGVVGTIPSVFYTNMPFGLSRTRTWASCFFAGEPEAAGRDDWLYTIWKRITDNKWVASESFWVYENQPDDVSEEDNAYYRDLVLKHVSQAYAEVSAGDIYLVAEDATTPDNRDWNTDQAWGGWEWPALTRNSNVKRILRVDPDSGEEPLEIWTSADGPQGIEPKGFRDSTPQTPRD</sequence>